<feature type="transmembrane region" description="Helical" evidence="4">
    <location>
        <begin position="37"/>
        <end position="54"/>
    </location>
</feature>
<feature type="transmembrane region" description="Helical" evidence="4">
    <location>
        <begin position="97"/>
        <end position="118"/>
    </location>
</feature>
<feature type="transmembrane region" description="Helical" evidence="4">
    <location>
        <begin position="138"/>
        <end position="157"/>
    </location>
</feature>
<keyword evidence="4" id="KW-0472">Membrane</keyword>
<evidence type="ECO:0000256" key="1">
    <source>
        <dbReference type="ARBA" id="ARBA00023015"/>
    </source>
</evidence>
<feature type="domain" description="HTH araC/xylS-type" evidence="5">
    <location>
        <begin position="272"/>
        <end position="376"/>
    </location>
</feature>
<dbReference type="EMBL" id="JAOYOD010000001">
    <property type="protein sequence ID" value="MCV9385231.1"/>
    <property type="molecule type" value="Genomic_DNA"/>
</dbReference>
<dbReference type="PROSITE" id="PS00041">
    <property type="entry name" value="HTH_ARAC_FAMILY_1"/>
    <property type="match status" value="1"/>
</dbReference>
<dbReference type="RefSeq" id="WP_264136024.1">
    <property type="nucleotide sequence ID" value="NZ_JAOYOD010000001.1"/>
</dbReference>
<feature type="transmembrane region" description="Helical" evidence="4">
    <location>
        <begin position="66"/>
        <end position="85"/>
    </location>
</feature>
<proteinExistence type="predicted"/>
<protein>
    <submittedName>
        <fullName evidence="6">AraC family transcriptional regulator</fullName>
    </submittedName>
</protein>
<feature type="transmembrane region" description="Helical" evidence="4">
    <location>
        <begin position="218"/>
        <end position="235"/>
    </location>
</feature>
<keyword evidence="2" id="KW-0238">DNA-binding</keyword>
<gene>
    <name evidence="6" type="ORF">N7U62_01075</name>
</gene>
<feature type="transmembrane region" description="Helical" evidence="4">
    <location>
        <begin position="6"/>
        <end position="25"/>
    </location>
</feature>
<evidence type="ECO:0000259" key="5">
    <source>
        <dbReference type="PROSITE" id="PS01124"/>
    </source>
</evidence>
<evidence type="ECO:0000256" key="4">
    <source>
        <dbReference type="SAM" id="Phobius"/>
    </source>
</evidence>
<keyword evidence="1" id="KW-0805">Transcription regulation</keyword>
<dbReference type="Pfam" id="PF12833">
    <property type="entry name" value="HTH_18"/>
    <property type="match status" value="1"/>
</dbReference>
<dbReference type="SMART" id="SM00342">
    <property type="entry name" value="HTH_ARAC"/>
    <property type="match status" value="1"/>
</dbReference>
<evidence type="ECO:0000256" key="2">
    <source>
        <dbReference type="ARBA" id="ARBA00023125"/>
    </source>
</evidence>
<keyword evidence="7" id="KW-1185">Reference proteome</keyword>
<dbReference type="Gene3D" id="1.10.10.60">
    <property type="entry name" value="Homeodomain-like"/>
    <property type="match status" value="1"/>
</dbReference>
<dbReference type="InterPro" id="IPR018062">
    <property type="entry name" value="HTH_AraC-typ_CS"/>
</dbReference>
<evidence type="ECO:0000313" key="7">
    <source>
        <dbReference type="Proteomes" id="UP001300692"/>
    </source>
</evidence>
<keyword evidence="4" id="KW-1133">Transmembrane helix</keyword>
<name>A0ABT3CNU2_9BACT</name>
<dbReference type="Proteomes" id="UP001300692">
    <property type="component" value="Unassembled WGS sequence"/>
</dbReference>
<feature type="transmembrane region" description="Helical" evidence="4">
    <location>
        <begin position="178"/>
        <end position="198"/>
    </location>
</feature>
<comment type="caution">
    <text evidence="6">The sequence shown here is derived from an EMBL/GenBank/DDBJ whole genome shotgun (WGS) entry which is preliminary data.</text>
</comment>
<evidence type="ECO:0000313" key="6">
    <source>
        <dbReference type="EMBL" id="MCV9385231.1"/>
    </source>
</evidence>
<dbReference type="InterPro" id="IPR018060">
    <property type="entry name" value="HTH_AraC"/>
</dbReference>
<reference evidence="6 7" key="1">
    <citation type="submission" date="2022-10" db="EMBL/GenBank/DDBJ databases">
        <title>Comparative genomics and taxonomic characterization of three novel marine species of genus Reichenbachiella exhibiting antioxidant and polysaccharide degradation activities.</title>
        <authorList>
            <person name="Muhammad N."/>
            <person name="Lee Y.-J."/>
            <person name="Ko J."/>
            <person name="Kim S.-G."/>
        </authorList>
    </citation>
    <scope>NUCLEOTIDE SEQUENCE [LARGE SCALE GENOMIC DNA]</scope>
    <source>
        <strain evidence="6 7">ABR2-5</strain>
    </source>
</reference>
<sequence>MVIDNYFNLGLLMGAVFSFLLSMYLIFYPNNFFPNKILGVLVFTWSITVFAFIIQSPDFFAKYPHFYALWDVFTLMFFPLIYLYIRHYLYKDIKVNWSNLWHFAPSIAYLITFSPFFLQSGEAKIQMINNGFPVWFGPLQTIFNLTIILQGTFYSIYSLRTIHHFQYFRKNRLSDFQLNSLSWLRLFVLINIFLWIAGTTGAFLDIFGIDIFIDLFDVFYLGLTLLTIVLGIFTMQRPELFEETEDILALLHPRKSNSPQSQKKGYTPEEFQTLSQYIVDKKPYLKNDLKMQDMVEATGLSYKRISEMLNSEFEKSFYELMNEYRLEEAIRLINEGFHIKHTLPYLADAAGFNSKTTFNRAFKKYTGKTPTEYIQSLD</sequence>
<keyword evidence="3" id="KW-0804">Transcription</keyword>
<accession>A0ABT3CNU2</accession>
<dbReference type="InterPro" id="IPR009057">
    <property type="entry name" value="Homeodomain-like_sf"/>
</dbReference>
<dbReference type="SUPFAM" id="SSF46689">
    <property type="entry name" value="Homeodomain-like"/>
    <property type="match status" value="1"/>
</dbReference>
<dbReference type="PANTHER" id="PTHR43280">
    <property type="entry name" value="ARAC-FAMILY TRANSCRIPTIONAL REGULATOR"/>
    <property type="match status" value="1"/>
</dbReference>
<dbReference type="PROSITE" id="PS01124">
    <property type="entry name" value="HTH_ARAC_FAMILY_2"/>
    <property type="match status" value="1"/>
</dbReference>
<organism evidence="6 7">
    <name type="scientific">Reichenbachiella ulvae</name>
    <dbReference type="NCBI Taxonomy" id="2980104"/>
    <lineage>
        <taxon>Bacteria</taxon>
        <taxon>Pseudomonadati</taxon>
        <taxon>Bacteroidota</taxon>
        <taxon>Cytophagia</taxon>
        <taxon>Cytophagales</taxon>
        <taxon>Reichenbachiellaceae</taxon>
        <taxon>Reichenbachiella</taxon>
    </lineage>
</organism>
<keyword evidence="4" id="KW-0812">Transmembrane</keyword>
<evidence type="ECO:0000256" key="3">
    <source>
        <dbReference type="ARBA" id="ARBA00023163"/>
    </source>
</evidence>
<dbReference type="PANTHER" id="PTHR43280:SF29">
    <property type="entry name" value="ARAC-FAMILY TRANSCRIPTIONAL REGULATOR"/>
    <property type="match status" value="1"/>
</dbReference>